<gene>
    <name evidence="1" type="ORF">MGAL_10B047467</name>
</gene>
<protein>
    <recommendedName>
        <fullName evidence="3">Helicase C-terminal domain-containing protein</fullName>
    </recommendedName>
</protein>
<evidence type="ECO:0008006" key="3">
    <source>
        <dbReference type="Google" id="ProtNLM"/>
    </source>
</evidence>
<dbReference type="SUPFAM" id="SSF52540">
    <property type="entry name" value="P-loop containing nucleoside triphosphate hydrolases"/>
    <property type="match status" value="1"/>
</dbReference>
<accession>A0A8B6HFK2</accession>
<dbReference type="CDD" id="cd18785">
    <property type="entry name" value="SF2_C"/>
    <property type="match status" value="1"/>
</dbReference>
<evidence type="ECO:0000313" key="2">
    <source>
        <dbReference type="Proteomes" id="UP000596742"/>
    </source>
</evidence>
<dbReference type="AlphaFoldDB" id="A0A8B6HFK2"/>
<proteinExistence type="predicted"/>
<keyword evidence="2" id="KW-1185">Reference proteome</keyword>
<feature type="non-terminal residue" evidence="1">
    <location>
        <position position="65"/>
    </location>
</feature>
<reference evidence="1" key="1">
    <citation type="submission" date="2018-11" db="EMBL/GenBank/DDBJ databases">
        <authorList>
            <person name="Alioto T."/>
            <person name="Alioto T."/>
        </authorList>
    </citation>
    <scope>NUCLEOTIDE SEQUENCE</scope>
</reference>
<evidence type="ECO:0000313" key="1">
    <source>
        <dbReference type="EMBL" id="VDI78187.1"/>
    </source>
</evidence>
<comment type="caution">
    <text evidence="1">The sequence shown here is derived from an EMBL/GenBank/DDBJ whole genome shotgun (WGS) entry which is preliminary data.</text>
</comment>
<dbReference type="Proteomes" id="UP000596742">
    <property type="component" value="Unassembled WGS sequence"/>
</dbReference>
<dbReference type="InterPro" id="IPR027417">
    <property type="entry name" value="P-loop_NTPase"/>
</dbReference>
<dbReference type="EMBL" id="UYJE01009947">
    <property type="protein sequence ID" value="VDI78187.1"/>
    <property type="molecule type" value="Genomic_DNA"/>
</dbReference>
<organism evidence="1 2">
    <name type="scientific">Mytilus galloprovincialis</name>
    <name type="common">Mediterranean mussel</name>
    <dbReference type="NCBI Taxonomy" id="29158"/>
    <lineage>
        <taxon>Eukaryota</taxon>
        <taxon>Metazoa</taxon>
        <taxon>Spiralia</taxon>
        <taxon>Lophotrochozoa</taxon>
        <taxon>Mollusca</taxon>
        <taxon>Bivalvia</taxon>
        <taxon>Autobranchia</taxon>
        <taxon>Pteriomorphia</taxon>
        <taxon>Mytilida</taxon>
        <taxon>Mytiloidea</taxon>
        <taxon>Mytilidae</taxon>
        <taxon>Mytilinae</taxon>
        <taxon>Mytilus</taxon>
    </lineage>
</organism>
<name>A0A8B6HFK2_MYTGA</name>
<sequence length="65" mass="7654">MKQQILFELRKEEPKLRLVLAILALGMGLDAPGITRIIHCRPPKLHLRNIFRSLAEQEERVRKLR</sequence>